<dbReference type="GO" id="GO:0050660">
    <property type="term" value="F:flavin adenine dinucleotide binding"/>
    <property type="evidence" value="ECO:0007669"/>
    <property type="project" value="InterPro"/>
</dbReference>
<comment type="cofactor">
    <cofactor evidence="1">
        <name>FAD</name>
        <dbReference type="ChEBI" id="CHEBI:57692"/>
    </cofactor>
</comment>
<feature type="domain" description="Acyl-CoA dehydrogenase/oxidase C-terminal" evidence="6">
    <location>
        <begin position="207"/>
        <end position="313"/>
    </location>
</feature>
<keyword evidence="5" id="KW-0560">Oxidoreductase</keyword>
<dbReference type="Proteomes" id="UP000183407">
    <property type="component" value="Unassembled WGS sequence"/>
</dbReference>
<dbReference type="InterPro" id="IPR037069">
    <property type="entry name" value="AcylCoA_DH/ox_N_sf"/>
</dbReference>
<accession>A0A1H5H854</accession>
<dbReference type="SUPFAM" id="SSF56645">
    <property type="entry name" value="Acyl-CoA dehydrogenase NM domain-like"/>
    <property type="match status" value="1"/>
</dbReference>
<evidence type="ECO:0000256" key="4">
    <source>
        <dbReference type="ARBA" id="ARBA00022827"/>
    </source>
</evidence>
<dbReference type="GO" id="GO:0003995">
    <property type="term" value="F:acyl-CoA dehydrogenase activity"/>
    <property type="evidence" value="ECO:0007669"/>
    <property type="project" value="TreeGrafter"/>
</dbReference>
<dbReference type="Pfam" id="PF00441">
    <property type="entry name" value="Acyl-CoA_dh_1"/>
    <property type="match status" value="1"/>
</dbReference>
<keyword evidence="3" id="KW-0285">Flavoprotein</keyword>
<keyword evidence="4" id="KW-0274">FAD</keyword>
<dbReference type="SUPFAM" id="SSF47203">
    <property type="entry name" value="Acyl-CoA dehydrogenase C-terminal domain-like"/>
    <property type="match status" value="1"/>
</dbReference>
<proteinExistence type="inferred from homology"/>
<evidence type="ECO:0000313" key="8">
    <source>
        <dbReference type="Proteomes" id="UP000183407"/>
    </source>
</evidence>
<dbReference type="Gene3D" id="1.20.140.10">
    <property type="entry name" value="Butyryl-CoA Dehydrogenase, subunit A, domain 3"/>
    <property type="match status" value="1"/>
</dbReference>
<dbReference type="PANTHER" id="PTHR43884">
    <property type="entry name" value="ACYL-COA DEHYDROGENASE"/>
    <property type="match status" value="1"/>
</dbReference>
<dbReference type="Gene3D" id="1.10.540.10">
    <property type="entry name" value="Acyl-CoA dehydrogenase/oxidase, N-terminal domain"/>
    <property type="match status" value="1"/>
</dbReference>
<dbReference type="AlphaFoldDB" id="A0A1H5H854"/>
<evidence type="ECO:0000256" key="5">
    <source>
        <dbReference type="ARBA" id="ARBA00023002"/>
    </source>
</evidence>
<dbReference type="InterPro" id="IPR009075">
    <property type="entry name" value="AcylCo_DH/oxidase_C"/>
</dbReference>
<dbReference type="EMBL" id="FNTL01000004">
    <property type="protein sequence ID" value="SEE23841.1"/>
    <property type="molecule type" value="Genomic_DNA"/>
</dbReference>
<evidence type="ECO:0000256" key="3">
    <source>
        <dbReference type="ARBA" id="ARBA00022630"/>
    </source>
</evidence>
<comment type="similarity">
    <text evidence="2">Belongs to the acyl-CoA dehydrogenase family.</text>
</comment>
<protein>
    <submittedName>
        <fullName evidence="7">Acyl-CoA dehydrogenase</fullName>
    </submittedName>
</protein>
<evidence type="ECO:0000259" key="6">
    <source>
        <dbReference type="Pfam" id="PF00441"/>
    </source>
</evidence>
<dbReference type="InterPro" id="IPR036250">
    <property type="entry name" value="AcylCo_DH-like_C"/>
</dbReference>
<evidence type="ECO:0000313" key="7">
    <source>
        <dbReference type="EMBL" id="SEE23841.1"/>
    </source>
</evidence>
<evidence type="ECO:0000256" key="1">
    <source>
        <dbReference type="ARBA" id="ARBA00001974"/>
    </source>
</evidence>
<sequence>MIAATIDPILTETALRIFAEHCSPEKLGEAEKAGWSEALWTTLSDSGLTRVGVDESGGGSGGSVIEAAELVRLAAYSAAPVPLAEALLIAGPVLASAGLPLPEGPVSVAPEPGEIHAERASAEWTLNGRATAVAWARISAQIVVLAESADGPVLAAVPTAEVEIAAGRNLAGEPRDTVIMRDVRVGTAILASRISLDAETWRARGAAVRALQIAGALERTLELTVRHAKERHQFGRPIARFQAVGQLITLLGESVAQARMAAEVAVVSHRLEDAMIAKIIAGEAATQGAANAHQIHGAMGTTRECHLHWFTRRLWSWRDEFGAETAWARRLGTNISHRGSDGLWNLITATTIEGQD</sequence>
<dbReference type="RefSeq" id="WP_073359366.1">
    <property type="nucleotide sequence ID" value="NZ_FNTL01000004.1"/>
</dbReference>
<name>A0A1H5H854_RHOJO</name>
<dbReference type="InterPro" id="IPR009100">
    <property type="entry name" value="AcylCoA_DH/oxidase_NM_dom_sf"/>
</dbReference>
<evidence type="ECO:0000256" key="2">
    <source>
        <dbReference type="ARBA" id="ARBA00009347"/>
    </source>
</evidence>
<dbReference type="InterPro" id="IPR046373">
    <property type="entry name" value="Acyl-CoA_Oxase/DH_mid-dom_sf"/>
</dbReference>
<reference evidence="8" key="1">
    <citation type="submission" date="2016-10" db="EMBL/GenBank/DDBJ databases">
        <authorList>
            <person name="Varghese N."/>
        </authorList>
    </citation>
    <scope>NUCLEOTIDE SEQUENCE [LARGE SCALE GENOMIC DNA]</scope>
    <source>
        <strain evidence="8">DSM 44719</strain>
    </source>
</reference>
<dbReference type="OrthoDB" id="2450120at2"/>
<gene>
    <name evidence="7" type="ORF">SAMN04490220_7096</name>
</gene>
<dbReference type="Gene3D" id="2.40.110.10">
    <property type="entry name" value="Butyryl-CoA Dehydrogenase, subunit A, domain 2"/>
    <property type="match status" value="1"/>
</dbReference>
<dbReference type="PANTHER" id="PTHR43884:SF20">
    <property type="entry name" value="ACYL-COA DEHYDROGENASE FADE28"/>
    <property type="match status" value="1"/>
</dbReference>
<organism evidence="7 8">
    <name type="scientific">Rhodococcus jostii</name>
    <dbReference type="NCBI Taxonomy" id="132919"/>
    <lineage>
        <taxon>Bacteria</taxon>
        <taxon>Bacillati</taxon>
        <taxon>Actinomycetota</taxon>
        <taxon>Actinomycetes</taxon>
        <taxon>Mycobacteriales</taxon>
        <taxon>Nocardiaceae</taxon>
        <taxon>Rhodococcus</taxon>
    </lineage>
</organism>